<dbReference type="Pfam" id="PF22451">
    <property type="entry name" value="NirdL-like_HTH"/>
    <property type="match status" value="2"/>
</dbReference>
<evidence type="ECO:0000256" key="7">
    <source>
        <dbReference type="ARBA" id="ARBA00048470"/>
    </source>
</evidence>
<evidence type="ECO:0000313" key="11">
    <source>
        <dbReference type="Proteomes" id="UP000236724"/>
    </source>
</evidence>
<evidence type="ECO:0000313" key="10">
    <source>
        <dbReference type="EMBL" id="SEH07984.1"/>
    </source>
</evidence>
<comment type="subunit">
    <text evidence="4">Probably forms a complex composed of NirD, NirL, NirG and NirH. All proteins are required for the total conversion of siroheme to didecarboxysiroheme.</text>
</comment>
<protein>
    <recommendedName>
        <fullName evidence="5">siroheme decarboxylase</fullName>
        <ecNumber evidence="5">4.1.1.111</ecNumber>
    </recommendedName>
</protein>
<feature type="domain" description="Siroheme decarboxylase AsnC-like ligand binding" evidence="8">
    <location>
        <begin position="79"/>
        <end position="153"/>
    </location>
</feature>
<comment type="similarity">
    <text evidence="3">Belongs to the Ahb/Nir family.</text>
</comment>
<dbReference type="EMBL" id="FMSV02000542">
    <property type="protein sequence ID" value="SEH07984.1"/>
    <property type="molecule type" value="Genomic_DNA"/>
</dbReference>
<proteinExistence type="inferred from homology"/>
<feature type="domain" description="Siroheme decarboxylase NirL-like HTH" evidence="9">
    <location>
        <begin position="21"/>
        <end position="65"/>
    </location>
</feature>
<comment type="pathway">
    <text evidence="2">Porphyrin-containing compound metabolism.</text>
</comment>
<dbReference type="InterPro" id="IPR053953">
    <property type="entry name" value="NirdL-like_HTH"/>
</dbReference>
<sequence length="355" mass="40551">MSVVIQHSPKTTDTLENPVYRHLLNDYQRGFPLVSRPYQGIAQRLEQTETDLLEHVYDLQQAGIISRIGPVFKPHSIGASTLAAMSVPEAQLQQVAAIISAYPEVNHNYEREHFFNLWFVVTAENKNYLQQVLAQMEQETGFEILYLPMLKDYHIDLGFDLLSSHQEHGQDHKHQRKSFQGFPQDTVTDFPALDAQQTTALIQAVQVGLPLLSKPYAALANTLGLSEAQVLGTLQQWQRQGIIRRFGIIVRHRKLGYCANAMTVWNIPDKAVDDVANQLGSVPGITLCYQRPRRLPHWSYNLFCMIHGQDRNSVLTKIQHLIRQHDLMDIEHDILFSGRCFKQRGAIYRNSSRCA</sequence>
<dbReference type="InterPro" id="IPR050684">
    <property type="entry name" value="HTH-Siroheme_Decarb"/>
</dbReference>
<comment type="catalytic activity">
    <reaction evidence="7">
        <text>siroheme + 2 H(+) = 12,18-didecarboxysiroheme + 2 CO2</text>
        <dbReference type="Rhea" id="RHEA:19093"/>
        <dbReference type="ChEBI" id="CHEBI:15378"/>
        <dbReference type="ChEBI" id="CHEBI:16526"/>
        <dbReference type="ChEBI" id="CHEBI:60052"/>
        <dbReference type="ChEBI" id="CHEBI:140497"/>
        <dbReference type="EC" id="4.1.1.111"/>
    </reaction>
</comment>
<name>A0A1H6FG49_9GAMM</name>
<evidence type="ECO:0000259" key="8">
    <source>
        <dbReference type="Pfam" id="PF17805"/>
    </source>
</evidence>
<dbReference type="PANTHER" id="PTHR43413">
    <property type="entry name" value="TRANSCRIPTIONAL REGULATOR, ASNC FAMILY"/>
    <property type="match status" value="1"/>
</dbReference>
<dbReference type="Proteomes" id="UP000236724">
    <property type="component" value="Unassembled WGS sequence"/>
</dbReference>
<reference evidence="10 11" key="1">
    <citation type="submission" date="2016-10" db="EMBL/GenBank/DDBJ databases">
        <authorList>
            <person name="de Groot N.N."/>
        </authorList>
    </citation>
    <scope>NUCLEOTIDE SEQUENCE [LARGE SCALE GENOMIC DNA]</scope>
    <source>
        <strain evidence="10">MBHS1</strain>
    </source>
</reference>
<gene>
    <name evidence="10" type="ORF">MBHS_03871</name>
</gene>
<dbReference type="GO" id="GO:0016829">
    <property type="term" value="F:lyase activity"/>
    <property type="evidence" value="ECO:0007669"/>
    <property type="project" value="UniProtKB-KW"/>
</dbReference>
<dbReference type="EC" id="4.1.1.111" evidence="5"/>
<dbReference type="AlphaFoldDB" id="A0A1H6FG49"/>
<feature type="domain" description="Siroheme decarboxylase AsnC-like ligand binding" evidence="8">
    <location>
        <begin position="254"/>
        <end position="342"/>
    </location>
</feature>
<organism evidence="10 11">
    <name type="scientific">Candidatus Venteria ishoeyi</name>
    <dbReference type="NCBI Taxonomy" id="1899563"/>
    <lineage>
        <taxon>Bacteria</taxon>
        <taxon>Pseudomonadati</taxon>
        <taxon>Pseudomonadota</taxon>
        <taxon>Gammaproteobacteria</taxon>
        <taxon>Thiotrichales</taxon>
        <taxon>Thiotrichaceae</taxon>
        <taxon>Venteria</taxon>
    </lineage>
</organism>
<evidence type="ECO:0000256" key="6">
    <source>
        <dbReference type="ARBA" id="ARBA00045291"/>
    </source>
</evidence>
<dbReference type="InterPro" id="IPR040523">
    <property type="entry name" value="AsnC_trans_reg2"/>
</dbReference>
<dbReference type="RefSeq" id="WP_177428596.1">
    <property type="nucleotide sequence ID" value="NZ_FMSV02000542.1"/>
</dbReference>
<dbReference type="Gene3D" id="3.30.70.3460">
    <property type="match status" value="2"/>
</dbReference>
<keyword evidence="1" id="KW-0456">Lyase</keyword>
<evidence type="ECO:0000256" key="2">
    <source>
        <dbReference type="ARBA" id="ARBA00023444"/>
    </source>
</evidence>
<keyword evidence="11" id="KW-1185">Reference proteome</keyword>
<evidence type="ECO:0000259" key="9">
    <source>
        <dbReference type="Pfam" id="PF22451"/>
    </source>
</evidence>
<evidence type="ECO:0000256" key="4">
    <source>
        <dbReference type="ARBA" id="ARBA00023465"/>
    </source>
</evidence>
<dbReference type="Pfam" id="PF17805">
    <property type="entry name" value="AsnC_trans_reg2"/>
    <property type="match status" value="2"/>
</dbReference>
<feature type="domain" description="Siroheme decarboxylase NirL-like HTH" evidence="9">
    <location>
        <begin position="200"/>
        <end position="244"/>
    </location>
</feature>
<accession>A0A1H6FG49</accession>
<evidence type="ECO:0000256" key="5">
    <source>
        <dbReference type="ARBA" id="ARBA00023471"/>
    </source>
</evidence>
<dbReference type="PANTHER" id="PTHR43413:SF1">
    <property type="entry name" value="SIROHEME DECARBOXYLASE NIRL SUBUNIT"/>
    <property type="match status" value="1"/>
</dbReference>
<comment type="function">
    <text evidence="6">Involved in heme d1 biosynthesis. Catalyzes the decarboxylation of siroheme into didecarboxysiroheme.</text>
</comment>
<evidence type="ECO:0000256" key="3">
    <source>
        <dbReference type="ARBA" id="ARBA00023457"/>
    </source>
</evidence>
<evidence type="ECO:0000256" key="1">
    <source>
        <dbReference type="ARBA" id="ARBA00023239"/>
    </source>
</evidence>